<comment type="caution">
    <text evidence="1">The sequence shown here is derived from an EMBL/GenBank/DDBJ whole genome shotgun (WGS) entry which is preliminary data.</text>
</comment>
<gene>
    <name evidence="1" type="ORF">LY79DRAFT_94837</name>
</gene>
<protein>
    <submittedName>
        <fullName evidence="1">Uncharacterized protein</fullName>
    </submittedName>
</protein>
<dbReference type="Proteomes" id="UP001230504">
    <property type="component" value="Unassembled WGS sequence"/>
</dbReference>
<reference evidence="1" key="1">
    <citation type="submission" date="2021-06" db="EMBL/GenBank/DDBJ databases">
        <title>Comparative genomics, transcriptomics and evolutionary studies reveal genomic signatures of adaptation to plant cell wall in hemibiotrophic fungi.</title>
        <authorList>
            <consortium name="DOE Joint Genome Institute"/>
            <person name="Baroncelli R."/>
            <person name="Diaz J.F."/>
            <person name="Benocci T."/>
            <person name="Peng M."/>
            <person name="Battaglia E."/>
            <person name="Haridas S."/>
            <person name="Andreopoulos W."/>
            <person name="Labutti K."/>
            <person name="Pangilinan J."/>
            <person name="Floch G.L."/>
            <person name="Makela M.R."/>
            <person name="Henrissat B."/>
            <person name="Grigoriev I.V."/>
            <person name="Crouch J.A."/>
            <person name="De Vries R.P."/>
            <person name="Sukno S.A."/>
            <person name="Thon M.R."/>
        </authorList>
    </citation>
    <scope>NUCLEOTIDE SEQUENCE</scope>
    <source>
        <strain evidence="1">CBS 125086</strain>
    </source>
</reference>
<dbReference type="RefSeq" id="XP_060416836.1">
    <property type="nucleotide sequence ID" value="XM_060565240.1"/>
</dbReference>
<organism evidence="1 2">
    <name type="scientific">Colletotrichum navitas</name>
    <dbReference type="NCBI Taxonomy" id="681940"/>
    <lineage>
        <taxon>Eukaryota</taxon>
        <taxon>Fungi</taxon>
        <taxon>Dikarya</taxon>
        <taxon>Ascomycota</taxon>
        <taxon>Pezizomycotina</taxon>
        <taxon>Sordariomycetes</taxon>
        <taxon>Hypocreomycetidae</taxon>
        <taxon>Glomerellales</taxon>
        <taxon>Glomerellaceae</taxon>
        <taxon>Colletotrichum</taxon>
        <taxon>Colletotrichum graminicola species complex</taxon>
    </lineage>
</organism>
<dbReference type="GeneID" id="85449480"/>
<dbReference type="AlphaFoldDB" id="A0AAD8Q775"/>
<evidence type="ECO:0000313" key="2">
    <source>
        <dbReference type="Proteomes" id="UP001230504"/>
    </source>
</evidence>
<evidence type="ECO:0000313" key="1">
    <source>
        <dbReference type="EMBL" id="KAK1595859.1"/>
    </source>
</evidence>
<dbReference type="EMBL" id="JAHLJV010000014">
    <property type="protein sequence ID" value="KAK1595859.1"/>
    <property type="molecule type" value="Genomic_DNA"/>
</dbReference>
<keyword evidence="2" id="KW-1185">Reference proteome</keyword>
<sequence>MQTMVLMRAWGCTAIGKFPLGLAGLSPCAFSLLSKSKRKKLERVRPFNKAHVVQFISNKAPLIQILATPFGRGQHNPGRCGYAEGVQAETSRVFLSRGCHQVTFTQGRPRLR</sequence>
<name>A0AAD8Q775_9PEZI</name>
<accession>A0AAD8Q775</accession>
<proteinExistence type="predicted"/>